<dbReference type="RefSeq" id="WP_309791555.1">
    <property type="nucleotide sequence ID" value="NZ_JAVDPW010000001.1"/>
</dbReference>
<dbReference type="EMBL" id="JAVDPW010000001">
    <property type="protein sequence ID" value="MDR6287681.1"/>
    <property type="molecule type" value="Genomic_DNA"/>
</dbReference>
<evidence type="ECO:0000313" key="1">
    <source>
        <dbReference type="EMBL" id="MDR6287681.1"/>
    </source>
</evidence>
<accession>A0ABU1JGK3</accession>
<protein>
    <submittedName>
        <fullName evidence="1">Uncharacterized protein</fullName>
    </submittedName>
</protein>
<comment type="caution">
    <text evidence="1">The sequence shown here is derived from an EMBL/GenBank/DDBJ whole genome shotgun (WGS) entry which is preliminary data.</text>
</comment>
<sequence>MPMISSAVFHDATIARLSVEGSVIHIEVNEFALSPVEMCPPTRISIRNCREILRDGLLAEGIVPESEDGEIYRIEEDAVGITLMVIWFKYKPRTESLVAYKFVGADLDVTAL</sequence>
<evidence type="ECO:0000313" key="2">
    <source>
        <dbReference type="Proteomes" id="UP001262410"/>
    </source>
</evidence>
<organism evidence="1 2">
    <name type="scientific">Inquilinus ginsengisoli</name>
    <dbReference type="NCBI Taxonomy" id="363840"/>
    <lineage>
        <taxon>Bacteria</taxon>
        <taxon>Pseudomonadati</taxon>
        <taxon>Pseudomonadota</taxon>
        <taxon>Alphaproteobacteria</taxon>
        <taxon>Rhodospirillales</taxon>
        <taxon>Rhodospirillaceae</taxon>
        <taxon>Inquilinus</taxon>
    </lineage>
</organism>
<name>A0ABU1JGK3_9PROT</name>
<proteinExistence type="predicted"/>
<keyword evidence="2" id="KW-1185">Reference proteome</keyword>
<reference evidence="1 2" key="1">
    <citation type="submission" date="2023-07" db="EMBL/GenBank/DDBJ databases">
        <title>Sorghum-associated microbial communities from plants grown in Nebraska, USA.</title>
        <authorList>
            <person name="Schachtman D."/>
        </authorList>
    </citation>
    <scope>NUCLEOTIDE SEQUENCE [LARGE SCALE GENOMIC DNA]</scope>
    <source>
        <strain evidence="1 2">584</strain>
    </source>
</reference>
<gene>
    <name evidence="1" type="ORF">E9232_000180</name>
</gene>
<dbReference type="Proteomes" id="UP001262410">
    <property type="component" value="Unassembled WGS sequence"/>
</dbReference>